<organism evidence="5">
    <name type="scientific">Baileyella intestinalis</name>
    <dbReference type="NCBI Taxonomy" id="2606709"/>
    <lineage>
        <taxon>Bacteria</taxon>
        <taxon>Bacillati</taxon>
        <taxon>Bacillota</taxon>
        <taxon>Clostridia</taxon>
        <taxon>Peptostreptococcales</taxon>
        <taxon>Anaerovoracaceae</taxon>
        <taxon>Baileyella</taxon>
    </lineage>
</organism>
<feature type="short sequence motif" description="Histidine triad motif" evidence="2 3">
    <location>
        <begin position="97"/>
        <end position="101"/>
    </location>
</feature>
<dbReference type="InterPro" id="IPR001310">
    <property type="entry name" value="Histidine_triad_HIT"/>
</dbReference>
<name>A0A6A8MAE5_9FIRM</name>
<gene>
    <name evidence="5" type="ORF">FYJ66_02015</name>
</gene>
<dbReference type="PANTHER" id="PTHR23089">
    <property type="entry name" value="HISTIDINE TRIAD HIT PROTEIN"/>
    <property type="match status" value="1"/>
</dbReference>
<evidence type="ECO:0000256" key="3">
    <source>
        <dbReference type="PROSITE-ProRule" id="PRU00464"/>
    </source>
</evidence>
<dbReference type="PRINTS" id="PR00332">
    <property type="entry name" value="HISTRIAD"/>
</dbReference>
<dbReference type="Gene3D" id="3.30.428.10">
    <property type="entry name" value="HIT-like"/>
    <property type="match status" value="1"/>
</dbReference>
<protein>
    <submittedName>
        <fullName evidence="5">Histidine triad nucleotide-binding protein</fullName>
    </submittedName>
</protein>
<dbReference type="AlphaFoldDB" id="A0A6A8MAE5"/>
<dbReference type="EMBL" id="VUNB01000002">
    <property type="protein sequence ID" value="MST68367.1"/>
    <property type="molecule type" value="Genomic_DNA"/>
</dbReference>
<proteinExistence type="predicted"/>
<feature type="active site" description="Tele-AMP-histidine intermediate" evidence="1">
    <location>
        <position position="99"/>
    </location>
</feature>
<dbReference type="InterPro" id="IPR019808">
    <property type="entry name" value="Histidine_triad_CS"/>
</dbReference>
<dbReference type="GO" id="GO:0003824">
    <property type="term" value="F:catalytic activity"/>
    <property type="evidence" value="ECO:0007669"/>
    <property type="project" value="InterPro"/>
</dbReference>
<evidence type="ECO:0000259" key="4">
    <source>
        <dbReference type="PROSITE" id="PS51084"/>
    </source>
</evidence>
<dbReference type="InterPro" id="IPR036265">
    <property type="entry name" value="HIT-like_sf"/>
</dbReference>
<dbReference type="PROSITE" id="PS51084">
    <property type="entry name" value="HIT_2"/>
    <property type="match status" value="1"/>
</dbReference>
<sequence length="113" mass="12707">MEDCIFCKLANGEIPTDMVYEDDRIACFRDADPQAPVHVLMVPKRHIPSLDDLTEEDSDLLGYMMIKIKDIAAGEGLENGYRAVINCGEDGQQTVKHLHIHILGKRKMTWPPG</sequence>
<dbReference type="RefSeq" id="WP_154571848.1">
    <property type="nucleotide sequence ID" value="NZ_DBEZJY010000015.1"/>
</dbReference>
<reference evidence="5" key="1">
    <citation type="submission" date="2019-09" db="EMBL/GenBank/DDBJ databases">
        <title>In-depth cultivation of the pig gut microbiome towards novel bacterial diversity and tailored functional studies.</title>
        <authorList>
            <person name="Wylensek D."/>
            <person name="Hitch T.C.A."/>
            <person name="Clavel T."/>
        </authorList>
    </citation>
    <scope>NUCLEOTIDE SEQUENCE</scope>
    <source>
        <strain evidence="5">RF-744-FAT-WT-3</strain>
    </source>
</reference>
<dbReference type="CDD" id="cd01276">
    <property type="entry name" value="PKCI_related"/>
    <property type="match status" value="1"/>
</dbReference>
<evidence type="ECO:0000313" key="5">
    <source>
        <dbReference type="EMBL" id="MST68367.1"/>
    </source>
</evidence>
<evidence type="ECO:0000256" key="2">
    <source>
        <dbReference type="PIRSR" id="PIRSR601310-3"/>
    </source>
</evidence>
<dbReference type="SUPFAM" id="SSF54197">
    <property type="entry name" value="HIT-like"/>
    <property type="match status" value="1"/>
</dbReference>
<dbReference type="InterPro" id="IPR011146">
    <property type="entry name" value="HIT-like"/>
</dbReference>
<dbReference type="PROSITE" id="PS00892">
    <property type="entry name" value="HIT_1"/>
    <property type="match status" value="1"/>
</dbReference>
<comment type="caution">
    <text evidence="5">The sequence shown here is derived from an EMBL/GenBank/DDBJ whole genome shotgun (WGS) entry which is preliminary data.</text>
</comment>
<feature type="domain" description="HIT" evidence="4">
    <location>
        <begin position="5"/>
        <end position="113"/>
    </location>
</feature>
<evidence type="ECO:0000256" key="1">
    <source>
        <dbReference type="PIRSR" id="PIRSR601310-1"/>
    </source>
</evidence>
<accession>A0A6A8MAE5</accession>
<dbReference type="Pfam" id="PF11969">
    <property type="entry name" value="DcpS_C"/>
    <property type="match status" value="1"/>
</dbReference>